<protein>
    <recommendedName>
        <fullName evidence="3">DUF5082 domain-containing protein</fullName>
    </recommendedName>
</protein>
<gene>
    <name evidence="1" type="ORF">MK406_06650</name>
</gene>
<comment type="caution">
    <text evidence="1">The sequence shown here is derived from an EMBL/GenBank/DDBJ whole genome shotgun (WGS) entry which is preliminary data.</text>
</comment>
<evidence type="ECO:0000313" key="1">
    <source>
        <dbReference type="EMBL" id="MCY7034744.1"/>
    </source>
</evidence>
<name>A0ABD4VIX1_STRSA</name>
<proteinExistence type="predicted"/>
<dbReference type="EMBL" id="JAKUVJ010000005">
    <property type="protein sequence ID" value="MCY7034744.1"/>
    <property type="molecule type" value="Genomic_DNA"/>
</dbReference>
<dbReference type="AlphaFoldDB" id="A0ABD4VIX1"/>
<organism evidence="1 2">
    <name type="scientific">Streptococcus sanguinis</name>
    <dbReference type="NCBI Taxonomy" id="1305"/>
    <lineage>
        <taxon>Bacteria</taxon>
        <taxon>Bacillati</taxon>
        <taxon>Bacillota</taxon>
        <taxon>Bacilli</taxon>
        <taxon>Lactobacillales</taxon>
        <taxon>Streptococcaceae</taxon>
        <taxon>Streptococcus</taxon>
    </lineage>
</organism>
<dbReference type="Proteomes" id="UP001208557">
    <property type="component" value="Unassembled WGS sequence"/>
</dbReference>
<dbReference type="RefSeq" id="WP_268685952.1">
    <property type="nucleotide sequence ID" value="NZ_JAKUVJ010000005.1"/>
</dbReference>
<accession>A0ABD4VIX1</accession>
<evidence type="ECO:0008006" key="3">
    <source>
        <dbReference type="Google" id="ProtNLM"/>
    </source>
</evidence>
<sequence length="124" mass="13554">MSEVSAIQAKINEVDAKLSELSSASSQLGGVSINISPDMEGISGLHVAGTKYDKQKENEINNITEGRDELIQYRDRAKSAVDEEISYLNTMRSNLETDLANAKAAEAAREAAARERARARSRKK</sequence>
<evidence type="ECO:0000313" key="2">
    <source>
        <dbReference type="Proteomes" id="UP001208557"/>
    </source>
</evidence>
<reference evidence="1 2" key="1">
    <citation type="journal article" date="2022" name="Med Res Arch">
        <title>Genomic identification of streptococcal strains and relation to clinical characteristics. A substudy to The Partial Oral Treatment of Endocarditis (POET) Trial.</title>
        <authorList>
            <person name="Christensen J."/>
            <person name="Jensen C."/>
            <person name="Dargis R."/>
            <person name="Nielsen X."/>
            <person name="Pries- Heje M."/>
            <person name="Wiingaard C."/>
            <person name="Ihlemann N."/>
            <person name="Gill S."/>
            <person name="Bruun N."/>
            <person name="Elming H."/>
            <person name="Povlsen J."/>
            <person name="Madsen T."/>
            <person name="Jensen K."/>
            <person name="Fuursted K."/>
            <person name="Ostergaard L."/>
            <person name="Christiansen U."/>
            <person name="Rosenvinge F."/>
            <person name="Helweg-Larsen J."/>
            <person name="Fosbol E."/>
            <person name="Kober L."/>
            <person name="Torp-Pedersen C."/>
            <person name="Tonder N."/>
            <person name="Moser C."/>
            <person name="Iversen K."/>
            <person name="Bundgaard H."/>
        </authorList>
    </citation>
    <scope>NUCLEOTIDE SEQUENCE [LARGE SCALE GENOMIC DNA]</scope>
    <source>
        <strain evidence="1 2">A12055600</strain>
    </source>
</reference>